<gene>
    <name evidence="1" type="ORF">EC580_006600</name>
</gene>
<dbReference type="EMBL" id="CP127527">
    <property type="protein sequence ID" value="XRI78328.1"/>
    <property type="molecule type" value="Genomic_DNA"/>
</dbReference>
<dbReference type="Proteomes" id="UP000271650">
    <property type="component" value="Chromosome"/>
</dbReference>
<evidence type="ECO:0000313" key="1">
    <source>
        <dbReference type="EMBL" id="XRI78328.1"/>
    </source>
</evidence>
<keyword evidence="2" id="KW-1185">Reference proteome</keyword>
<sequence length="507" mass="54415">MGEVIAKRAFCKALSIFVALAAGAGLSACSFEPPLRLPRVPANPGYTAGPPPQKTAGSPDGGTIQKFTYGQNLDADWWTFFHSPRLDALVAQALRNSPTIAAAQAQLRQAQANMAVNASIFYPQVTGNLGASRSKNSGAAFGGRISGFTYSLFTGSVGVTYYPDIFGVNRLIYRGSEAQMIYQRYELEAARLTLAGNVVNTAIGQASTQAQIAATEAIIAQERALLELTKAQYRGGGVPYLNVLTQQSLLLASEATLPPLQQQLAVYQHQMAILAGEFPSQWQEKPFTLEEITLPREIPVALPSTLVEHRPDIQAAEQQMRYALAQIGVAKAQFFPIVTLSASFGASSLTPDLFFNPLSSVWGIAGALAQPLFEGGKLRAQERAAYAAYDDTFAGYRSTVLGAFQQVADALRALEHDAASVRTQSRSLQTARQALALAEAGYRSGSTDYLSLLNAEVTYQNARIALLRAEAQRYQDTTALFVALGGDDWGKTAATSQQDSRAKGEQP</sequence>
<evidence type="ECO:0000313" key="2">
    <source>
        <dbReference type="Proteomes" id="UP000271650"/>
    </source>
</evidence>
<organism evidence="1 2">
    <name type="scientific">Acidithiobacillus sulfuriphilus</name>
    <dbReference type="NCBI Taxonomy" id="1867749"/>
    <lineage>
        <taxon>Bacteria</taxon>
        <taxon>Pseudomonadati</taxon>
        <taxon>Pseudomonadota</taxon>
        <taxon>Acidithiobacillia</taxon>
        <taxon>Acidithiobacillales</taxon>
        <taxon>Acidithiobacillaceae</taxon>
        <taxon>Acidithiobacillus</taxon>
    </lineage>
</organism>
<reference evidence="1 2" key="1">
    <citation type="journal article" date="2019" name="Int. J. Syst. Evol. Microbiol.">
        <title>Acidithiobacillus sulfuriphilus sp. nov.: an extremely acidophilic sulfur-oxidizing chemolithotroph isolated from a neutral pH environment.</title>
        <authorList>
            <person name="Falagan C."/>
            <person name="Moya-Beltran A."/>
            <person name="Castro M."/>
            <person name="Quatrini R."/>
            <person name="Johnson D.B."/>
        </authorList>
    </citation>
    <scope>NUCLEOTIDE SEQUENCE [LARGE SCALE GENOMIC DNA]</scope>
    <source>
        <strain evidence="1 2">CJ-2</strain>
    </source>
</reference>
<protein>
    <submittedName>
        <fullName evidence="1">Efflux transporter outer membrane subunit</fullName>
    </submittedName>
</protein>
<proteinExistence type="predicted"/>
<accession>A0ACD5HUR6</accession>
<name>A0ACD5HUR6_9PROT</name>